<dbReference type="GO" id="GO:0003676">
    <property type="term" value="F:nucleic acid binding"/>
    <property type="evidence" value="ECO:0007669"/>
    <property type="project" value="InterPro"/>
</dbReference>
<dbReference type="EMBL" id="BKCJ010010170">
    <property type="protein sequence ID" value="GEU90370.1"/>
    <property type="molecule type" value="Genomic_DNA"/>
</dbReference>
<dbReference type="CDD" id="cd09272">
    <property type="entry name" value="RNase_HI_RT_Ty1"/>
    <property type="match status" value="1"/>
</dbReference>
<dbReference type="InterPro" id="IPR012337">
    <property type="entry name" value="RNaseH-like_sf"/>
</dbReference>
<dbReference type="InterPro" id="IPR036397">
    <property type="entry name" value="RNaseH_sf"/>
</dbReference>
<dbReference type="InterPro" id="IPR013103">
    <property type="entry name" value="RVT_2"/>
</dbReference>
<dbReference type="InterPro" id="IPR001584">
    <property type="entry name" value="Integrase_cat-core"/>
</dbReference>
<gene>
    <name evidence="3" type="ORF">Tci_062348</name>
</gene>
<sequence>MYKYMASHTERVERFKEAMIRRKEKLKERMDKLLEIVKELMSSSTPKKVLVRDESRQPPAKNVNAISLCRIKKDKGEKHEKIVDKNMVELNNDVNKPVETGDEPIRKATKKSIGEERKMAKLPEPQLVSFYLNHKINKKLIGGLIGNPMFNDSLLAMETEKIMCEDYHSFLRKFIRKAIMFKRVTRKVGMEGNFMIPCNVGGTKDMSALVDQESNVNVMPLSVYNRLINEKLIKTDVRLALASNSHIYPLGVAEDVLVKVTGFVYPVDFMILDIKEDVKKPLILGPPFLTTARAEIKFDKGTISLRSGKSMVQFHIIPNPFPTLEERDENKINTLSVVDERVLEWEEKIKFHHMKELEFEAWKSKYSKSKALAPKDEGSSGTSENQRGVTGTKFLNETLHEYCSQEGTEHQTSIDQTPKQNGVVERRNCTLVEADRTMLRATKIPLFFWAEAITTAFVSKSSAVTTADASDKRQQQNKTPTTSTTIVVKITQLDIQTTPKPTTQAPTITANENINQAENAQVDEDKFINIFESFALVARLKEVRIFIAFVAHKSFPVYQIDVKTTFCNGPLKEEVYINQPDRFIDPHHDKFYRLKKALYGLDQAPRAWYDELSKFLVSKGFPKGSIDQTLFITKHGQDIFLMQIYVEDIIFGSTNPIFFKNYEKLMHIKFEMSMMGELEFFLGIQIHQSPHGIFLNQAKYAKEILKNHGMTSYDIIGTSMATKPLDADLSGTPINQTKYHSMVESLMYLTASRPDIVHATCYCTRYQALPTEKHLKEVKRIFHYLKNTIHIGLWYLKDTGFELTVILDLDHACCLEHAKAAIAISYNPVQHSRTKHIDVTYHFIKEQVERDIVELFFVGTEYQSADLFTKSLYEDRFKYLVRQLGVRCLTPAELEVMANEPA</sequence>
<dbReference type="Pfam" id="PF07727">
    <property type="entry name" value="RVT_2"/>
    <property type="match status" value="1"/>
</dbReference>
<dbReference type="Gene3D" id="3.30.420.10">
    <property type="entry name" value="Ribonuclease H-like superfamily/Ribonuclease H"/>
    <property type="match status" value="1"/>
</dbReference>
<dbReference type="Gene3D" id="2.40.70.10">
    <property type="entry name" value="Acid Proteases"/>
    <property type="match status" value="1"/>
</dbReference>
<dbReference type="SUPFAM" id="SSF53098">
    <property type="entry name" value="Ribonuclease H-like"/>
    <property type="match status" value="1"/>
</dbReference>
<reference evidence="3" key="1">
    <citation type="journal article" date="2019" name="Sci. Rep.">
        <title>Draft genome of Tanacetum cinerariifolium, the natural source of mosquito coil.</title>
        <authorList>
            <person name="Yamashiro T."/>
            <person name="Shiraishi A."/>
            <person name="Satake H."/>
            <person name="Nakayama K."/>
        </authorList>
    </citation>
    <scope>NUCLEOTIDE SEQUENCE</scope>
</reference>
<dbReference type="InterPro" id="IPR021109">
    <property type="entry name" value="Peptidase_aspartic_dom_sf"/>
</dbReference>
<dbReference type="PROSITE" id="PS50994">
    <property type="entry name" value="INTEGRASE"/>
    <property type="match status" value="1"/>
</dbReference>
<evidence type="ECO:0000259" key="2">
    <source>
        <dbReference type="PROSITE" id="PS50994"/>
    </source>
</evidence>
<comment type="caution">
    <text evidence="3">The sequence shown here is derived from an EMBL/GenBank/DDBJ whole genome shotgun (WGS) entry which is preliminary data.</text>
</comment>
<feature type="coiled-coil region" evidence="1">
    <location>
        <begin position="16"/>
        <end position="43"/>
    </location>
</feature>
<dbReference type="AlphaFoldDB" id="A0A6L2NVZ2"/>
<evidence type="ECO:0000313" key="3">
    <source>
        <dbReference type="EMBL" id="GEU90370.1"/>
    </source>
</evidence>
<dbReference type="CDD" id="cd00303">
    <property type="entry name" value="retropepsin_like"/>
    <property type="match status" value="1"/>
</dbReference>
<proteinExistence type="predicted"/>
<dbReference type="PANTHER" id="PTHR33067:SF9">
    <property type="entry name" value="RNA-DIRECTED DNA POLYMERASE"/>
    <property type="match status" value="1"/>
</dbReference>
<dbReference type="GO" id="GO:0015074">
    <property type="term" value="P:DNA integration"/>
    <property type="evidence" value="ECO:0007669"/>
    <property type="project" value="InterPro"/>
</dbReference>
<evidence type="ECO:0000256" key="1">
    <source>
        <dbReference type="SAM" id="Coils"/>
    </source>
</evidence>
<dbReference type="SUPFAM" id="SSF56672">
    <property type="entry name" value="DNA/RNA polymerases"/>
    <property type="match status" value="1"/>
</dbReference>
<dbReference type="InterPro" id="IPR043502">
    <property type="entry name" value="DNA/RNA_pol_sf"/>
</dbReference>
<feature type="domain" description="Integrase catalytic" evidence="2">
    <location>
        <begin position="391"/>
        <end position="488"/>
    </location>
</feature>
<name>A0A6L2NVZ2_TANCI</name>
<organism evidence="3">
    <name type="scientific">Tanacetum cinerariifolium</name>
    <name type="common">Dalmatian daisy</name>
    <name type="synonym">Chrysanthemum cinerariifolium</name>
    <dbReference type="NCBI Taxonomy" id="118510"/>
    <lineage>
        <taxon>Eukaryota</taxon>
        <taxon>Viridiplantae</taxon>
        <taxon>Streptophyta</taxon>
        <taxon>Embryophyta</taxon>
        <taxon>Tracheophyta</taxon>
        <taxon>Spermatophyta</taxon>
        <taxon>Magnoliopsida</taxon>
        <taxon>eudicotyledons</taxon>
        <taxon>Gunneridae</taxon>
        <taxon>Pentapetalae</taxon>
        <taxon>asterids</taxon>
        <taxon>campanulids</taxon>
        <taxon>Asterales</taxon>
        <taxon>Asteraceae</taxon>
        <taxon>Asteroideae</taxon>
        <taxon>Anthemideae</taxon>
        <taxon>Anthemidinae</taxon>
        <taxon>Tanacetum</taxon>
    </lineage>
</organism>
<keyword evidence="1" id="KW-0175">Coiled coil</keyword>
<dbReference type="PANTHER" id="PTHR33067">
    <property type="entry name" value="RNA-DIRECTED DNA POLYMERASE-RELATED"/>
    <property type="match status" value="1"/>
</dbReference>
<accession>A0A6L2NVZ2</accession>
<protein>
    <recommendedName>
        <fullName evidence="2">Integrase catalytic domain-containing protein</fullName>
    </recommendedName>
</protein>